<dbReference type="EMBL" id="FOFD01000003">
    <property type="protein sequence ID" value="SEQ72459.1"/>
    <property type="molecule type" value="Genomic_DNA"/>
</dbReference>
<keyword evidence="2" id="KW-1133">Transmembrane helix</keyword>
<feature type="region of interest" description="Disordered" evidence="1">
    <location>
        <begin position="64"/>
        <end position="126"/>
    </location>
</feature>
<feature type="transmembrane region" description="Helical" evidence="2">
    <location>
        <begin position="44"/>
        <end position="61"/>
    </location>
</feature>
<keyword evidence="2" id="KW-0812">Transmembrane</keyword>
<sequence length="126" mass="13389">MGSIDDDGGSPSRSPRRRIAVSFVLLTLCAPLLAGVAFLAGPAVAGAAVGLVVLVGLLIALSRRRTAATDPGRETDGRSTVWNAIPPWQYDGRHAETGGLTRGEQERAIRDVRERADDLSEDPTRK</sequence>
<keyword evidence="2" id="KW-0472">Membrane</keyword>
<evidence type="ECO:0000313" key="4">
    <source>
        <dbReference type="Proteomes" id="UP000199114"/>
    </source>
</evidence>
<dbReference type="RefSeq" id="WP_090617391.1">
    <property type="nucleotide sequence ID" value="NZ_FOFD01000003.1"/>
</dbReference>
<evidence type="ECO:0000256" key="1">
    <source>
        <dbReference type="SAM" id="MobiDB-lite"/>
    </source>
</evidence>
<dbReference type="Proteomes" id="UP000199114">
    <property type="component" value="Unassembled WGS sequence"/>
</dbReference>
<dbReference type="OrthoDB" id="306439at2157"/>
<name>A0A1H9ID03_9EURY</name>
<dbReference type="STRING" id="1186196.SAMN04489841_2191"/>
<protein>
    <submittedName>
        <fullName evidence="3">Uncharacterized protein</fullName>
    </submittedName>
</protein>
<feature type="transmembrane region" description="Helical" evidence="2">
    <location>
        <begin position="19"/>
        <end position="38"/>
    </location>
</feature>
<reference evidence="4" key="1">
    <citation type="submission" date="2016-10" db="EMBL/GenBank/DDBJ databases">
        <authorList>
            <person name="Varghese N."/>
            <person name="Submissions S."/>
        </authorList>
    </citation>
    <scope>NUCLEOTIDE SEQUENCE [LARGE SCALE GENOMIC DNA]</scope>
    <source>
        <strain evidence="4">DSM 25055</strain>
    </source>
</reference>
<feature type="compositionally biased region" description="Basic and acidic residues" evidence="1">
    <location>
        <begin position="103"/>
        <end position="126"/>
    </location>
</feature>
<proteinExistence type="predicted"/>
<organism evidence="3 4">
    <name type="scientific">Natrinema salaciae</name>
    <dbReference type="NCBI Taxonomy" id="1186196"/>
    <lineage>
        <taxon>Archaea</taxon>
        <taxon>Methanobacteriati</taxon>
        <taxon>Methanobacteriota</taxon>
        <taxon>Stenosarchaea group</taxon>
        <taxon>Halobacteria</taxon>
        <taxon>Halobacteriales</taxon>
        <taxon>Natrialbaceae</taxon>
        <taxon>Natrinema</taxon>
    </lineage>
</organism>
<gene>
    <name evidence="3" type="ORF">SAMN04489841_2191</name>
</gene>
<keyword evidence="4" id="KW-1185">Reference proteome</keyword>
<accession>A0A1H9ID03</accession>
<dbReference type="AlphaFoldDB" id="A0A1H9ID03"/>
<evidence type="ECO:0000256" key="2">
    <source>
        <dbReference type="SAM" id="Phobius"/>
    </source>
</evidence>
<evidence type="ECO:0000313" key="3">
    <source>
        <dbReference type="EMBL" id="SEQ72459.1"/>
    </source>
</evidence>